<name>A0ACC5WA21_PANGG</name>
<comment type="caution">
    <text evidence="1">The sequence shown here is derived from an EMBL/GenBank/DDBJ whole genome shotgun (WGS) entry which is preliminary data.</text>
</comment>
<evidence type="ECO:0000313" key="2">
    <source>
        <dbReference type="Proteomes" id="UP000829447"/>
    </source>
</evidence>
<proteinExistence type="predicted"/>
<keyword evidence="2" id="KW-1185">Reference proteome</keyword>
<accession>A0ACC5WA21</accession>
<reference evidence="1 2" key="1">
    <citation type="journal article" date="2022" name="bioRxiv">
        <title>An ancient truncated duplication of the anti-Mullerian hormone receptor type 2 gene is a potential conserved master sex determinant in the Pangasiidae catfish family.</title>
        <authorList>
            <person name="Wen M."/>
            <person name="Pan Q."/>
            <person name="Jouanno E."/>
            <person name="Montfort J."/>
            <person name="Zahm M."/>
            <person name="Cabau C."/>
            <person name="Klopp C."/>
            <person name="Iampietro C."/>
            <person name="Roques C."/>
            <person name="Bouchez O."/>
            <person name="Castinel A."/>
            <person name="Donnadieu C."/>
            <person name="Parrinello H."/>
            <person name="Poncet C."/>
            <person name="Belmonte E."/>
            <person name="Gautier V."/>
            <person name="Avarre J.-C."/>
            <person name="Dugue R."/>
            <person name="Gustiano R."/>
            <person name="Ha T.T.T."/>
            <person name="Campet M."/>
            <person name="Sriphairoj K."/>
            <person name="Ribolli J."/>
            <person name="de Almeida F.L."/>
            <person name="Desvignes T."/>
            <person name="Postlethwait J.H."/>
            <person name="Bucao C.F."/>
            <person name="Robinson-Rechavi M."/>
            <person name="Bobe J."/>
            <person name="Herpin A."/>
            <person name="Guiguen Y."/>
        </authorList>
    </citation>
    <scope>NUCLEOTIDE SEQUENCE [LARGE SCALE GENOMIC DNA]</scope>
    <source>
        <strain evidence="1">YG-Dec2019</strain>
    </source>
</reference>
<dbReference type="EMBL" id="CM040455">
    <property type="protein sequence ID" value="MCI4375576.1"/>
    <property type="molecule type" value="Genomic_DNA"/>
</dbReference>
<protein>
    <submittedName>
        <fullName evidence="1">Uncharacterized protein</fullName>
    </submittedName>
</protein>
<sequence length="184" mass="20880">MFRIKSGLSFSNCDAYHVVERSLLNWADDVRSGQMCARRASRHVRSLTTFYTRALVSFGTRKPADFILSHGSEIFNNNNKNGDISRCVARCELAASLKDIPVNTSAKQERKPDRLGDIRSFWQPLTPSRDSKNPDELIDLFTRRDLRGGRGASGRSFAERHGEWTSRRRRAAEGGAYRILASWT</sequence>
<dbReference type="Proteomes" id="UP000829447">
    <property type="component" value="Linkage Group LG2"/>
</dbReference>
<organism evidence="1 2">
    <name type="scientific">Pangasianodon gigas</name>
    <name type="common">Mekong giant catfish</name>
    <name type="synonym">Pangasius gigas</name>
    <dbReference type="NCBI Taxonomy" id="30993"/>
    <lineage>
        <taxon>Eukaryota</taxon>
        <taxon>Metazoa</taxon>
        <taxon>Chordata</taxon>
        <taxon>Craniata</taxon>
        <taxon>Vertebrata</taxon>
        <taxon>Euteleostomi</taxon>
        <taxon>Actinopterygii</taxon>
        <taxon>Neopterygii</taxon>
        <taxon>Teleostei</taxon>
        <taxon>Ostariophysi</taxon>
        <taxon>Siluriformes</taxon>
        <taxon>Pangasiidae</taxon>
        <taxon>Pangasianodon</taxon>
    </lineage>
</organism>
<gene>
    <name evidence="1" type="ORF">PGIGA_G00111230</name>
</gene>
<evidence type="ECO:0000313" key="1">
    <source>
        <dbReference type="EMBL" id="MCI4375576.1"/>
    </source>
</evidence>